<dbReference type="EMBL" id="JBJYXY010000001">
    <property type="protein sequence ID" value="MFN2974591.1"/>
    <property type="molecule type" value="Genomic_DNA"/>
</dbReference>
<evidence type="ECO:0000256" key="4">
    <source>
        <dbReference type="ARBA" id="ARBA00023125"/>
    </source>
</evidence>
<dbReference type="InterPro" id="IPR036388">
    <property type="entry name" value="WH-like_DNA-bd_sf"/>
</dbReference>
<dbReference type="Pfam" id="PF08281">
    <property type="entry name" value="Sigma70_r4_2"/>
    <property type="match status" value="1"/>
</dbReference>
<reference evidence="8 9" key="1">
    <citation type="submission" date="2024-12" db="EMBL/GenBank/DDBJ databases">
        <authorList>
            <person name="Lee Y."/>
        </authorList>
    </citation>
    <scope>NUCLEOTIDE SEQUENCE [LARGE SCALE GENOMIC DNA]</scope>
    <source>
        <strain evidence="8 9">03SUJ4</strain>
    </source>
</reference>
<dbReference type="SUPFAM" id="SSF88659">
    <property type="entry name" value="Sigma3 and sigma4 domains of RNA polymerase sigma factors"/>
    <property type="match status" value="1"/>
</dbReference>
<dbReference type="Gene3D" id="1.10.10.10">
    <property type="entry name" value="Winged helix-like DNA-binding domain superfamily/Winged helix DNA-binding domain"/>
    <property type="match status" value="1"/>
</dbReference>
<dbReference type="RefSeq" id="WP_263413845.1">
    <property type="nucleotide sequence ID" value="NZ_BAABBH010000001.1"/>
</dbReference>
<dbReference type="InterPro" id="IPR013249">
    <property type="entry name" value="RNA_pol_sigma70_r4_t2"/>
</dbReference>
<evidence type="ECO:0000259" key="7">
    <source>
        <dbReference type="Pfam" id="PF08281"/>
    </source>
</evidence>
<comment type="similarity">
    <text evidence="1">Belongs to the sigma-70 factor family. ECF subfamily.</text>
</comment>
<dbReference type="NCBIfam" id="TIGR02937">
    <property type="entry name" value="sigma70-ECF"/>
    <property type="match status" value="1"/>
</dbReference>
<gene>
    <name evidence="8" type="ORF">ACK2TP_02320</name>
</gene>
<protein>
    <submittedName>
        <fullName evidence="8">RNA polymerase sigma factor</fullName>
    </submittedName>
</protein>
<sequence length="188" mass="21141">MAPPRTAAAVGERAAGLGSIEALMAQCQPRLFRFFLLNLRDEDAARSLVQDTFVKAWRSEASFRGECAPSTWLMRIAINLLRDHVRGGKYKFWKRAQGESVDAASLAEVLPSGERGAERILLARERVAAVWRHVEKLSERQRSIFLMRHIDEMELPEIAAATGLPLATVKTHLYRALERVRSGMRESA</sequence>
<dbReference type="InterPro" id="IPR039425">
    <property type="entry name" value="RNA_pol_sigma-70-like"/>
</dbReference>
<name>A0ABW9KI14_9BACT</name>
<evidence type="ECO:0000256" key="5">
    <source>
        <dbReference type="ARBA" id="ARBA00023163"/>
    </source>
</evidence>
<evidence type="ECO:0000313" key="8">
    <source>
        <dbReference type="EMBL" id="MFN2974591.1"/>
    </source>
</evidence>
<dbReference type="SUPFAM" id="SSF88946">
    <property type="entry name" value="Sigma2 domain of RNA polymerase sigma factors"/>
    <property type="match status" value="1"/>
</dbReference>
<evidence type="ECO:0000313" key="9">
    <source>
        <dbReference type="Proteomes" id="UP001634747"/>
    </source>
</evidence>
<comment type="caution">
    <text evidence="8">The sequence shown here is derived from an EMBL/GenBank/DDBJ whole genome shotgun (WGS) entry which is preliminary data.</text>
</comment>
<dbReference type="InterPro" id="IPR013325">
    <property type="entry name" value="RNA_pol_sigma_r2"/>
</dbReference>
<keyword evidence="2" id="KW-0805">Transcription regulation</keyword>
<feature type="domain" description="RNA polymerase sigma-70 region 2" evidence="6">
    <location>
        <begin position="24"/>
        <end position="87"/>
    </location>
</feature>
<evidence type="ECO:0000259" key="6">
    <source>
        <dbReference type="Pfam" id="PF04542"/>
    </source>
</evidence>
<dbReference type="PANTHER" id="PTHR43133:SF8">
    <property type="entry name" value="RNA POLYMERASE SIGMA FACTOR HI_1459-RELATED"/>
    <property type="match status" value="1"/>
</dbReference>
<keyword evidence="4" id="KW-0238">DNA-binding</keyword>
<proteinExistence type="inferred from homology"/>
<feature type="domain" description="RNA polymerase sigma factor 70 region 4 type 2" evidence="7">
    <location>
        <begin position="132"/>
        <end position="179"/>
    </location>
</feature>
<dbReference type="PANTHER" id="PTHR43133">
    <property type="entry name" value="RNA POLYMERASE ECF-TYPE SIGMA FACTO"/>
    <property type="match status" value="1"/>
</dbReference>
<dbReference type="CDD" id="cd06171">
    <property type="entry name" value="Sigma70_r4"/>
    <property type="match status" value="1"/>
</dbReference>
<keyword evidence="5" id="KW-0804">Transcription</keyword>
<keyword evidence="3" id="KW-0731">Sigma factor</keyword>
<dbReference type="InterPro" id="IPR007627">
    <property type="entry name" value="RNA_pol_sigma70_r2"/>
</dbReference>
<dbReference type="InterPro" id="IPR013324">
    <property type="entry name" value="RNA_pol_sigma_r3/r4-like"/>
</dbReference>
<dbReference type="Pfam" id="PF04542">
    <property type="entry name" value="Sigma70_r2"/>
    <property type="match status" value="1"/>
</dbReference>
<dbReference type="Proteomes" id="UP001634747">
    <property type="component" value="Unassembled WGS sequence"/>
</dbReference>
<organism evidence="8 9">
    <name type="scientific">Terriglobus aquaticus</name>
    <dbReference type="NCBI Taxonomy" id="940139"/>
    <lineage>
        <taxon>Bacteria</taxon>
        <taxon>Pseudomonadati</taxon>
        <taxon>Acidobacteriota</taxon>
        <taxon>Terriglobia</taxon>
        <taxon>Terriglobales</taxon>
        <taxon>Acidobacteriaceae</taxon>
        <taxon>Terriglobus</taxon>
    </lineage>
</organism>
<evidence type="ECO:0000256" key="2">
    <source>
        <dbReference type="ARBA" id="ARBA00023015"/>
    </source>
</evidence>
<dbReference type="InterPro" id="IPR014284">
    <property type="entry name" value="RNA_pol_sigma-70_dom"/>
</dbReference>
<accession>A0ABW9KI14</accession>
<dbReference type="Gene3D" id="1.10.1740.10">
    <property type="match status" value="1"/>
</dbReference>
<evidence type="ECO:0000256" key="3">
    <source>
        <dbReference type="ARBA" id="ARBA00023082"/>
    </source>
</evidence>
<evidence type="ECO:0000256" key="1">
    <source>
        <dbReference type="ARBA" id="ARBA00010641"/>
    </source>
</evidence>
<keyword evidence="9" id="KW-1185">Reference proteome</keyword>